<reference evidence="15" key="2">
    <citation type="journal article" date="2021" name="Microbiome">
        <title>Successional dynamics and alternative stable states in a saline activated sludge microbial community over 9 years.</title>
        <authorList>
            <person name="Wang Y."/>
            <person name="Ye J."/>
            <person name="Ju F."/>
            <person name="Liu L."/>
            <person name="Boyd J.A."/>
            <person name="Deng Y."/>
            <person name="Parks D.H."/>
            <person name="Jiang X."/>
            <person name="Yin X."/>
            <person name="Woodcroft B.J."/>
            <person name="Tyson G.W."/>
            <person name="Hugenholtz P."/>
            <person name="Polz M.F."/>
            <person name="Zhang T."/>
        </authorList>
    </citation>
    <scope>NUCLEOTIDE SEQUENCE</scope>
    <source>
        <strain evidence="15">HKST-UBA11</strain>
    </source>
</reference>
<keyword evidence="5" id="KW-0001">2Fe-2S</keyword>
<evidence type="ECO:0000259" key="14">
    <source>
        <dbReference type="PROSITE" id="PS51384"/>
    </source>
</evidence>
<dbReference type="InterPro" id="IPR013112">
    <property type="entry name" value="FAD-bd_8"/>
</dbReference>
<proteinExistence type="predicted"/>
<dbReference type="InterPro" id="IPR017927">
    <property type="entry name" value="FAD-bd_FR_type"/>
</dbReference>
<keyword evidence="7" id="KW-0274">FAD</keyword>
<dbReference type="InterPro" id="IPR001433">
    <property type="entry name" value="OxRdtase_FAD/NAD-bd"/>
</dbReference>
<keyword evidence="4 13" id="KW-0812">Transmembrane</keyword>
<feature type="transmembrane region" description="Helical" evidence="13">
    <location>
        <begin position="88"/>
        <end position="109"/>
    </location>
</feature>
<evidence type="ECO:0000256" key="7">
    <source>
        <dbReference type="ARBA" id="ARBA00022827"/>
    </source>
</evidence>
<evidence type="ECO:0000256" key="4">
    <source>
        <dbReference type="ARBA" id="ARBA00022692"/>
    </source>
</evidence>
<dbReference type="Gene3D" id="2.40.30.10">
    <property type="entry name" value="Translation factors"/>
    <property type="match status" value="1"/>
</dbReference>
<evidence type="ECO:0000313" key="15">
    <source>
        <dbReference type="EMBL" id="MCA9385059.1"/>
    </source>
</evidence>
<evidence type="ECO:0000256" key="1">
    <source>
        <dbReference type="ARBA" id="ARBA00001974"/>
    </source>
</evidence>
<dbReference type="Proteomes" id="UP000754563">
    <property type="component" value="Unassembled WGS sequence"/>
</dbReference>
<evidence type="ECO:0000256" key="10">
    <source>
        <dbReference type="ARBA" id="ARBA00023004"/>
    </source>
</evidence>
<feature type="transmembrane region" description="Helical" evidence="13">
    <location>
        <begin position="129"/>
        <end position="151"/>
    </location>
</feature>
<keyword evidence="12 13" id="KW-0472">Membrane</keyword>
<dbReference type="AlphaFoldDB" id="A0A955RJP4"/>
<dbReference type="GO" id="GO:0046872">
    <property type="term" value="F:metal ion binding"/>
    <property type="evidence" value="ECO:0007669"/>
    <property type="project" value="UniProtKB-KW"/>
</dbReference>
<keyword evidence="10" id="KW-0408">Iron</keyword>
<feature type="transmembrane region" description="Helical" evidence="13">
    <location>
        <begin position="192"/>
        <end position="213"/>
    </location>
</feature>
<comment type="caution">
    <text evidence="15">The sequence shown here is derived from an EMBL/GenBank/DDBJ whole genome shotgun (WGS) entry which is preliminary data.</text>
</comment>
<dbReference type="GO" id="GO:0016020">
    <property type="term" value="C:membrane"/>
    <property type="evidence" value="ECO:0007669"/>
    <property type="project" value="UniProtKB-SubCell"/>
</dbReference>
<dbReference type="InterPro" id="IPR017938">
    <property type="entry name" value="Riboflavin_synthase-like_b-brl"/>
</dbReference>
<dbReference type="Pfam" id="PF00175">
    <property type="entry name" value="NAD_binding_1"/>
    <property type="match status" value="1"/>
</dbReference>
<evidence type="ECO:0000256" key="12">
    <source>
        <dbReference type="ARBA" id="ARBA00023136"/>
    </source>
</evidence>
<dbReference type="GO" id="GO:0050660">
    <property type="term" value="F:flavin adenine dinucleotide binding"/>
    <property type="evidence" value="ECO:0007669"/>
    <property type="project" value="TreeGrafter"/>
</dbReference>
<dbReference type="Pfam" id="PF01794">
    <property type="entry name" value="Ferric_reduct"/>
    <property type="match status" value="1"/>
</dbReference>
<evidence type="ECO:0000256" key="8">
    <source>
        <dbReference type="ARBA" id="ARBA00022989"/>
    </source>
</evidence>
<keyword evidence="8 13" id="KW-1133">Transmembrane helix</keyword>
<sequence>MYPSIKVRKYIQIATVVFPLIIVTVLWIGAKIASDSPLSWMEIPRYTSQIISLWAIILLAMDYLLAARVRILERVFGGLDQTYKLHRLLAGVAFAFIIAHPILLIPGAMDSFSQVMTLFIPFHPEGFPAKTAGIISLYSYIILILFSFFRFLPYDVWKFTHKLLGIPFLFGSFHALNAFSDVRAYPPLKFWVALWIVVGIGSYLYKLVLYDVIGPRYRYKVKKHTRNGSTFELFLEPVGRKMNYEPGQFIFMKYKNHEIIPNEKHPFSISSPPSKDFLRISYHVFGDYTTILSQNAKEGDFVDLYGPYGEFTSYVYGMYKKQIWIAGGIGVTPFLSMLHYEAFNSDSKEIYFYYCNRDARDHTYYNEIADLMKRGDDTLNFGSCLTSQRGRLTADQVIQMIGDVSEYVVLICGPKIMMQSLKSQFIEKGVPSHKIIFEDFGFV</sequence>
<feature type="transmembrane region" description="Helical" evidence="13">
    <location>
        <begin position="12"/>
        <end position="30"/>
    </location>
</feature>
<dbReference type="GO" id="GO:0051537">
    <property type="term" value="F:2 iron, 2 sulfur cluster binding"/>
    <property type="evidence" value="ECO:0007669"/>
    <property type="project" value="UniProtKB-KW"/>
</dbReference>
<protein>
    <submittedName>
        <fullName evidence="15">Ferric reductase-like transmembrane domain-containing protein</fullName>
    </submittedName>
</protein>
<keyword evidence="11" id="KW-0411">Iron-sulfur</keyword>
<evidence type="ECO:0000256" key="11">
    <source>
        <dbReference type="ARBA" id="ARBA00023014"/>
    </source>
</evidence>
<keyword evidence="6" id="KW-0479">Metal-binding</keyword>
<keyword evidence="3" id="KW-0285">Flavoprotein</keyword>
<organism evidence="15 16">
    <name type="scientific">Candidatus Dojkabacteria bacterium</name>
    <dbReference type="NCBI Taxonomy" id="2099670"/>
    <lineage>
        <taxon>Bacteria</taxon>
        <taxon>Candidatus Dojkabacteria</taxon>
    </lineage>
</organism>
<dbReference type="InterPro" id="IPR050415">
    <property type="entry name" value="MRET"/>
</dbReference>
<dbReference type="PROSITE" id="PS51384">
    <property type="entry name" value="FAD_FR"/>
    <property type="match status" value="1"/>
</dbReference>
<dbReference type="InterPro" id="IPR039261">
    <property type="entry name" value="FNR_nucleotide-bd"/>
</dbReference>
<evidence type="ECO:0000256" key="5">
    <source>
        <dbReference type="ARBA" id="ARBA00022714"/>
    </source>
</evidence>
<dbReference type="SUPFAM" id="SSF52343">
    <property type="entry name" value="Ferredoxin reductase-like, C-terminal NADP-linked domain"/>
    <property type="match status" value="1"/>
</dbReference>
<evidence type="ECO:0000256" key="3">
    <source>
        <dbReference type="ARBA" id="ARBA00022630"/>
    </source>
</evidence>
<evidence type="ECO:0000256" key="2">
    <source>
        <dbReference type="ARBA" id="ARBA00004141"/>
    </source>
</evidence>
<name>A0A955RJP4_9BACT</name>
<evidence type="ECO:0000256" key="6">
    <source>
        <dbReference type="ARBA" id="ARBA00022723"/>
    </source>
</evidence>
<dbReference type="SUPFAM" id="SSF63380">
    <property type="entry name" value="Riboflavin synthase domain-like"/>
    <property type="match status" value="1"/>
</dbReference>
<dbReference type="Pfam" id="PF08022">
    <property type="entry name" value="FAD_binding_8"/>
    <property type="match status" value="1"/>
</dbReference>
<comment type="subcellular location">
    <subcellularLocation>
        <location evidence="2">Membrane</location>
        <topology evidence="2">Multi-pass membrane protein</topology>
    </subcellularLocation>
</comment>
<feature type="domain" description="FAD-binding FR-type" evidence="14">
    <location>
        <begin position="214"/>
        <end position="314"/>
    </location>
</feature>
<evidence type="ECO:0000256" key="13">
    <source>
        <dbReference type="SAM" id="Phobius"/>
    </source>
</evidence>
<dbReference type="PANTHER" id="PTHR47354">
    <property type="entry name" value="NADH OXIDOREDUCTASE HCR"/>
    <property type="match status" value="1"/>
</dbReference>
<feature type="transmembrane region" description="Helical" evidence="13">
    <location>
        <begin position="50"/>
        <end position="67"/>
    </location>
</feature>
<evidence type="ECO:0000256" key="9">
    <source>
        <dbReference type="ARBA" id="ARBA00023002"/>
    </source>
</evidence>
<reference evidence="15" key="1">
    <citation type="submission" date="2020-04" db="EMBL/GenBank/DDBJ databases">
        <authorList>
            <person name="Zhang T."/>
        </authorList>
    </citation>
    <scope>NUCLEOTIDE SEQUENCE</scope>
    <source>
        <strain evidence="15">HKST-UBA11</strain>
    </source>
</reference>
<dbReference type="InterPro" id="IPR013130">
    <property type="entry name" value="Fe3_Rdtase_TM_dom"/>
</dbReference>
<evidence type="ECO:0000313" key="16">
    <source>
        <dbReference type="Proteomes" id="UP000754563"/>
    </source>
</evidence>
<gene>
    <name evidence="15" type="ORF">KC717_00260</name>
</gene>
<feature type="transmembrane region" description="Helical" evidence="13">
    <location>
        <begin position="163"/>
        <end position="180"/>
    </location>
</feature>
<dbReference type="GO" id="GO:0016491">
    <property type="term" value="F:oxidoreductase activity"/>
    <property type="evidence" value="ECO:0007669"/>
    <property type="project" value="UniProtKB-KW"/>
</dbReference>
<dbReference type="PANTHER" id="PTHR47354:SF8">
    <property type="entry name" value="1,2-PHENYLACETYL-COA EPOXIDASE, SUBUNIT E"/>
    <property type="match status" value="1"/>
</dbReference>
<dbReference type="EMBL" id="JAGQLH010000002">
    <property type="protein sequence ID" value="MCA9385059.1"/>
    <property type="molecule type" value="Genomic_DNA"/>
</dbReference>
<accession>A0A955RJP4</accession>
<keyword evidence="9" id="KW-0560">Oxidoreductase</keyword>
<dbReference type="Gene3D" id="3.40.50.80">
    <property type="entry name" value="Nucleotide-binding domain of ferredoxin-NADP reductase (FNR) module"/>
    <property type="match status" value="1"/>
</dbReference>
<comment type="cofactor">
    <cofactor evidence="1">
        <name>FAD</name>
        <dbReference type="ChEBI" id="CHEBI:57692"/>
    </cofactor>
</comment>